<dbReference type="PANTHER" id="PTHR21461:SF69">
    <property type="entry name" value="GLYCOSYLTRANSFERASE FAMILY 92 PROTEIN"/>
    <property type="match status" value="1"/>
</dbReference>
<keyword evidence="4 8" id="KW-0808">Transferase</keyword>
<dbReference type="GO" id="GO:0016020">
    <property type="term" value="C:membrane"/>
    <property type="evidence" value="ECO:0007669"/>
    <property type="project" value="UniProtKB-SubCell"/>
</dbReference>
<dbReference type="EMBL" id="JALJOQ010000089">
    <property type="protein sequence ID" value="KAK9799437.1"/>
    <property type="molecule type" value="Genomic_DNA"/>
</dbReference>
<organism evidence="11 12">
    <name type="scientific">Symbiochloris irregularis</name>
    <dbReference type="NCBI Taxonomy" id="706552"/>
    <lineage>
        <taxon>Eukaryota</taxon>
        <taxon>Viridiplantae</taxon>
        <taxon>Chlorophyta</taxon>
        <taxon>core chlorophytes</taxon>
        <taxon>Trebouxiophyceae</taxon>
        <taxon>Trebouxiales</taxon>
        <taxon>Trebouxiaceae</taxon>
        <taxon>Symbiochloris</taxon>
    </lineage>
</organism>
<dbReference type="InterPro" id="IPR008166">
    <property type="entry name" value="Glyco_transf_92"/>
</dbReference>
<evidence type="ECO:0000256" key="2">
    <source>
        <dbReference type="ARBA" id="ARBA00007647"/>
    </source>
</evidence>
<evidence type="ECO:0000313" key="11">
    <source>
        <dbReference type="EMBL" id="KAK9799437.1"/>
    </source>
</evidence>
<protein>
    <recommendedName>
        <fullName evidence="8">Glycosyltransferase family 92 protein</fullName>
        <ecNumber evidence="8">2.4.1.-</ecNumber>
    </recommendedName>
</protein>
<accession>A0AAW1NYG6</accession>
<evidence type="ECO:0000256" key="4">
    <source>
        <dbReference type="ARBA" id="ARBA00022679"/>
    </source>
</evidence>
<keyword evidence="10" id="KW-0732">Signal</keyword>
<dbReference type="Proteomes" id="UP001465755">
    <property type="component" value="Unassembled WGS sequence"/>
</dbReference>
<sequence>MLRFVWQLFALVSIQLHFTAAWQSSILEPRWSSNAQSRRLQETQRHNHRHQHEAARELQAASYEASMHTSQDTILTDEELAAGSPTNNYILFALHDPKQNVVQAYAEFDVRYVRATHGQVEGEKISSCLFSDQVSRVMVNQSASIWFPEANLHDDLPLDQTVYGVVTCAAPEPKFTHMHISSDINRRLTNVAKMTAIETKRQGSVVGCSQPLHTDRAWLKDWVEHYAAMGVSKMWMHVPRGLHIDAFFNPKLRAQRIAMATQHLEQTPETLGEKPLQKFDHPIAEWHEFQNTPRGSYSKSATFQSCLARARYAYDYIMFFDVDEFLELHHSNPLRGAPLSDYLNKNMASDVASLRFSQYTFPEHCRVLDSGPYADRFLLRQQGTQQYKAIERVAAVNWTHIHGVLELNESWQEANQPDPWPEHYDPLVKEIDVTSAFLKHIRPFGPSMQLENPCAFGAAVLPLLGDDALVLEH</sequence>
<evidence type="ECO:0000256" key="7">
    <source>
        <dbReference type="ARBA" id="ARBA00023136"/>
    </source>
</evidence>
<keyword evidence="3 8" id="KW-0328">Glycosyltransferase</keyword>
<dbReference type="PANTHER" id="PTHR21461">
    <property type="entry name" value="GLYCOSYLTRANSFERASE FAMILY 92 PROTEIN"/>
    <property type="match status" value="1"/>
</dbReference>
<comment type="subcellular location">
    <subcellularLocation>
        <location evidence="1">Membrane</location>
        <topology evidence="1">Single-pass membrane protein</topology>
    </subcellularLocation>
</comment>
<dbReference type="AlphaFoldDB" id="A0AAW1NYG6"/>
<dbReference type="Pfam" id="PF01697">
    <property type="entry name" value="Glyco_transf_92"/>
    <property type="match status" value="1"/>
</dbReference>
<feature type="signal peptide" evidence="10">
    <location>
        <begin position="1"/>
        <end position="21"/>
    </location>
</feature>
<evidence type="ECO:0000256" key="8">
    <source>
        <dbReference type="RuleBase" id="RU366017"/>
    </source>
</evidence>
<keyword evidence="12" id="KW-1185">Reference proteome</keyword>
<keyword evidence="6" id="KW-1133">Transmembrane helix</keyword>
<evidence type="ECO:0000256" key="1">
    <source>
        <dbReference type="ARBA" id="ARBA00004167"/>
    </source>
</evidence>
<evidence type="ECO:0000256" key="3">
    <source>
        <dbReference type="ARBA" id="ARBA00022676"/>
    </source>
</evidence>
<reference evidence="11 12" key="1">
    <citation type="journal article" date="2024" name="Nat. Commun.">
        <title>Phylogenomics reveals the evolutionary origins of lichenization in chlorophyte algae.</title>
        <authorList>
            <person name="Puginier C."/>
            <person name="Libourel C."/>
            <person name="Otte J."/>
            <person name="Skaloud P."/>
            <person name="Haon M."/>
            <person name="Grisel S."/>
            <person name="Petersen M."/>
            <person name="Berrin J.G."/>
            <person name="Delaux P.M."/>
            <person name="Dal Grande F."/>
            <person name="Keller J."/>
        </authorList>
    </citation>
    <scope>NUCLEOTIDE SEQUENCE [LARGE SCALE GENOMIC DNA]</scope>
    <source>
        <strain evidence="11 12">SAG 2036</strain>
    </source>
</reference>
<comment type="similarity">
    <text evidence="2 8">Belongs to the glycosyltransferase 92 family.</text>
</comment>
<evidence type="ECO:0000256" key="5">
    <source>
        <dbReference type="ARBA" id="ARBA00022692"/>
    </source>
</evidence>
<feature type="region of interest" description="Disordered" evidence="9">
    <location>
        <begin position="37"/>
        <end position="57"/>
    </location>
</feature>
<name>A0AAW1NYG6_9CHLO</name>
<dbReference type="EC" id="2.4.1.-" evidence="8"/>
<evidence type="ECO:0000256" key="10">
    <source>
        <dbReference type="SAM" id="SignalP"/>
    </source>
</evidence>
<evidence type="ECO:0000256" key="9">
    <source>
        <dbReference type="SAM" id="MobiDB-lite"/>
    </source>
</evidence>
<comment type="caution">
    <text evidence="11">The sequence shown here is derived from an EMBL/GenBank/DDBJ whole genome shotgun (WGS) entry which is preliminary data.</text>
</comment>
<keyword evidence="5" id="KW-0812">Transmembrane</keyword>
<keyword evidence="7" id="KW-0472">Membrane</keyword>
<evidence type="ECO:0000313" key="12">
    <source>
        <dbReference type="Proteomes" id="UP001465755"/>
    </source>
</evidence>
<evidence type="ECO:0000256" key="6">
    <source>
        <dbReference type="ARBA" id="ARBA00022989"/>
    </source>
</evidence>
<dbReference type="GO" id="GO:0005737">
    <property type="term" value="C:cytoplasm"/>
    <property type="evidence" value="ECO:0007669"/>
    <property type="project" value="TreeGrafter"/>
</dbReference>
<proteinExistence type="inferred from homology"/>
<gene>
    <name evidence="11" type="ORF">WJX73_010409</name>
</gene>
<feature type="chain" id="PRO_5043396570" description="Glycosyltransferase family 92 protein" evidence="10">
    <location>
        <begin position="22"/>
        <end position="473"/>
    </location>
</feature>
<dbReference type="GO" id="GO:0016757">
    <property type="term" value="F:glycosyltransferase activity"/>
    <property type="evidence" value="ECO:0007669"/>
    <property type="project" value="UniProtKB-UniRule"/>
</dbReference>